<dbReference type="Proteomes" id="UP000192472">
    <property type="component" value="Unassembled WGS sequence"/>
</dbReference>
<dbReference type="GO" id="GO:0016020">
    <property type="term" value="C:membrane"/>
    <property type="evidence" value="ECO:0007669"/>
    <property type="project" value="GOC"/>
</dbReference>
<feature type="domain" description="Glycosyl hydrolase family 30 beta sandwich" evidence="6">
    <location>
        <begin position="446"/>
        <end position="506"/>
    </location>
</feature>
<keyword evidence="2" id="KW-0732">Signal</keyword>
<keyword evidence="4" id="KW-0326">Glycosidase</keyword>
<evidence type="ECO:0000256" key="4">
    <source>
        <dbReference type="RuleBase" id="RU361188"/>
    </source>
</evidence>
<organism evidence="7 8">
    <name type="scientific">Reichenbachiella faecimaris</name>
    <dbReference type="NCBI Taxonomy" id="692418"/>
    <lineage>
        <taxon>Bacteria</taxon>
        <taxon>Pseudomonadati</taxon>
        <taxon>Bacteroidota</taxon>
        <taxon>Cytophagia</taxon>
        <taxon>Cytophagales</taxon>
        <taxon>Reichenbachiellaceae</taxon>
        <taxon>Reichenbachiella</taxon>
    </lineage>
</organism>
<dbReference type="EMBL" id="FWYF01000003">
    <property type="protein sequence ID" value="SMD37197.1"/>
    <property type="molecule type" value="Genomic_DNA"/>
</dbReference>
<evidence type="ECO:0000313" key="7">
    <source>
        <dbReference type="EMBL" id="SMD37197.1"/>
    </source>
</evidence>
<dbReference type="PANTHER" id="PTHR11069">
    <property type="entry name" value="GLUCOSYLCERAMIDASE"/>
    <property type="match status" value="1"/>
</dbReference>
<feature type="domain" description="Glycosyl hydrolase family 30 TIM-barrel" evidence="5">
    <location>
        <begin position="105"/>
        <end position="443"/>
    </location>
</feature>
<proteinExistence type="inferred from homology"/>
<dbReference type="InterPro" id="IPR001139">
    <property type="entry name" value="Glyco_hydro_30"/>
</dbReference>
<evidence type="ECO:0000259" key="6">
    <source>
        <dbReference type="Pfam" id="PF17189"/>
    </source>
</evidence>
<evidence type="ECO:0000256" key="3">
    <source>
        <dbReference type="ARBA" id="ARBA00022801"/>
    </source>
</evidence>
<protein>
    <submittedName>
        <fullName evidence="7">Glucosylceramidase</fullName>
    </submittedName>
</protein>
<dbReference type="PRINTS" id="PR00843">
    <property type="entry name" value="GLHYDRLASE30"/>
</dbReference>
<dbReference type="Gene3D" id="3.20.20.80">
    <property type="entry name" value="Glycosidases"/>
    <property type="match status" value="1"/>
</dbReference>
<dbReference type="AlphaFoldDB" id="A0A1W2GKM9"/>
<reference evidence="7 8" key="1">
    <citation type="submission" date="2017-04" db="EMBL/GenBank/DDBJ databases">
        <authorList>
            <person name="Afonso C.L."/>
            <person name="Miller P.J."/>
            <person name="Scott M.A."/>
            <person name="Spackman E."/>
            <person name="Goraichik I."/>
            <person name="Dimitrov K.M."/>
            <person name="Suarez D.L."/>
            <person name="Swayne D.E."/>
        </authorList>
    </citation>
    <scope>NUCLEOTIDE SEQUENCE [LARGE SCALE GENOMIC DNA]</scope>
    <source>
        <strain evidence="7 8">DSM 26133</strain>
    </source>
</reference>
<dbReference type="GO" id="GO:0006680">
    <property type="term" value="P:glucosylceramide catabolic process"/>
    <property type="evidence" value="ECO:0007669"/>
    <property type="project" value="TreeGrafter"/>
</dbReference>
<dbReference type="STRING" id="692418.SAMN04488029_3289"/>
<dbReference type="Pfam" id="PF02055">
    <property type="entry name" value="Glyco_hydro_30"/>
    <property type="match status" value="1"/>
</dbReference>
<keyword evidence="3 4" id="KW-0378">Hydrolase</keyword>
<name>A0A1W2GKM9_REIFA</name>
<keyword evidence="8" id="KW-1185">Reference proteome</keyword>
<evidence type="ECO:0000259" key="5">
    <source>
        <dbReference type="Pfam" id="PF02055"/>
    </source>
</evidence>
<dbReference type="InterPro" id="IPR013780">
    <property type="entry name" value="Glyco_hydro_b"/>
</dbReference>
<sequence length="509" mass="57808">MINHWDWFPYTKEFIIMRNKIYAAILISAGLMSCQPEKKAETLEASLTEPAFTTAGKQMIVYTTASNSDLRLTQTETTTFAEGKQPIESEISIFVNPKKTYQKLMGIGGAITDASAETFDKLPADKQEELMAAYFDEKDGIGYSLTRTHIHSCDFSSGSYTYIEEDDTELKTFDISKDFEHRIPMIKRAIAQAGGELLLYVSPWSPPAFMKGKKDMLKGGKLLPEYRDAWATYYTKFIKAYEKEGMPIWGITIQNEPMATQTWESCIYTAQDERDFLRDHLGPIMKKEGLGDKKIVVWDHNRDLIANRANTIFGDPEAAKYAWGIGFHWYETWTGAEPNFNNLDNVQESYPTKNLLFTEGCNERFDQAKYQHWPHAERYGRSMINDFNQGTVGWTDWNILLDQTGGPNHVGNYCFAPIHADTNTGELIYTPSYYYIGHFSKFIKPDAARVSTASSRSQLLSTSFLNVDGTLATVVMNPGDDPISYNLFIDRQVVKLDIPAHAMQTLITK</sequence>
<dbReference type="InterPro" id="IPR017853">
    <property type="entry name" value="GH"/>
</dbReference>
<dbReference type="PANTHER" id="PTHR11069:SF23">
    <property type="entry name" value="LYSOSOMAL ACID GLUCOSYLCERAMIDASE"/>
    <property type="match status" value="1"/>
</dbReference>
<dbReference type="InterPro" id="IPR033452">
    <property type="entry name" value="GH30_C"/>
</dbReference>
<accession>A0A1W2GKM9</accession>
<evidence type="ECO:0000256" key="2">
    <source>
        <dbReference type="ARBA" id="ARBA00022729"/>
    </source>
</evidence>
<dbReference type="SUPFAM" id="SSF51445">
    <property type="entry name" value="(Trans)glycosidases"/>
    <property type="match status" value="1"/>
</dbReference>
<dbReference type="Gene3D" id="2.60.40.1180">
    <property type="entry name" value="Golgi alpha-mannosidase II"/>
    <property type="match status" value="1"/>
</dbReference>
<evidence type="ECO:0000256" key="1">
    <source>
        <dbReference type="ARBA" id="ARBA00005382"/>
    </source>
</evidence>
<dbReference type="GO" id="GO:0004348">
    <property type="term" value="F:glucosylceramidase activity"/>
    <property type="evidence" value="ECO:0007669"/>
    <property type="project" value="InterPro"/>
</dbReference>
<comment type="similarity">
    <text evidence="1 4">Belongs to the glycosyl hydrolase 30 family.</text>
</comment>
<dbReference type="InterPro" id="IPR033453">
    <property type="entry name" value="Glyco_hydro_30_TIM-barrel"/>
</dbReference>
<gene>
    <name evidence="7" type="ORF">SAMN04488029_3289</name>
</gene>
<dbReference type="Pfam" id="PF17189">
    <property type="entry name" value="Glyco_hydro_30C"/>
    <property type="match status" value="1"/>
</dbReference>
<evidence type="ECO:0000313" key="8">
    <source>
        <dbReference type="Proteomes" id="UP000192472"/>
    </source>
</evidence>